<dbReference type="AlphaFoldDB" id="A0A8H2RLY8"/>
<dbReference type="EMBL" id="CABVIE010000023">
    <property type="protein sequence ID" value="VVP51813.1"/>
    <property type="molecule type" value="Genomic_DNA"/>
</dbReference>
<reference evidence="1 2" key="1">
    <citation type="submission" date="2019-09" db="EMBL/GenBank/DDBJ databases">
        <authorList>
            <person name="Chandra G."/>
            <person name="Truman W A."/>
        </authorList>
    </citation>
    <scope>NUCLEOTIDE SEQUENCE [LARGE SCALE GENOMIC DNA]</scope>
    <source>
        <strain evidence="1">PS900</strain>
    </source>
</reference>
<name>A0A8H2RLY8_PSEFL</name>
<proteinExistence type="predicted"/>
<organism evidence="1 2">
    <name type="scientific">Pseudomonas fluorescens</name>
    <dbReference type="NCBI Taxonomy" id="294"/>
    <lineage>
        <taxon>Bacteria</taxon>
        <taxon>Pseudomonadati</taxon>
        <taxon>Pseudomonadota</taxon>
        <taxon>Gammaproteobacteria</taxon>
        <taxon>Pseudomonadales</taxon>
        <taxon>Pseudomonadaceae</taxon>
        <taxon>Pseudomonas</taxon>
    </lineage>
</organism>
<accession>A0A8H2RLY8</accession>
<dbReference type="RefSeq" id="WP_150753105.1">
    <property type="nucleotide sequence ID" value="NZ_CABVHR010000003.1"/>
</dbReference>
<dbReference type="Proteomes" id="UP000325723">
    <property type="component" value="Unassembled WGS sequence"/>
</dbReference>
<sequence>MEMNRTKQFVCGSTQHNNPLERLIHVLEASLELISLPENDFCWSFWADSDEAKAELEGLIKSLKAGVLPARTHFAVLFAPTGPLQELSLSSGWAETFLKIASKYDEIEARLW</sequence>
<evidence type="ECO:0000313" key="1">
    <source>
        <dbReference type="EMBL" id="VVP51813.1"/>
    </source>
</evidence>
<protein>
    <submittedName>
        <fullName evidence="1">Uncharacterized protein</fullName>
    </submittedName>
</protein>
<gene>
    <name evidence="1" type="ORF">PS900_05440</name>
</gene>
<evidence type="ECO:0000313" key="2">
    <source>
        <dbReference type="Proteomes" id="UP000325723"/>
    </source>
</evidence>
<comment type="caution">
    <text evidence="1">The sequence shown here is derived from an EMBL/GenBank/DDBJ whole genome shotgun (WGS) entry which is preliminary data.</text>
</comment>